<protein>
    <submittedName>
        <fullName evidence="1">2'-5' RNA ligase family protein</fullName>
    </submittedName>
</protein>
<dbReference type="Proteomes" id="UP000598426">
    <property type="component" value="Unassembled WGS sequence"/>
</dbReference>
<dbReference type="Pfam" id="PF13563">
    <property type="entry name" value="2_5_RNA_ligase2"/>
    <property type="match status" value="1"/>
</dbReference>
<accession>A0ABR8NJR6</accession>
<dbReference type="EMBL" id="JACXZS010000002">
    <property type="protein sequence ID" value="MBD3940910.1"/>
    <property type="molecule type" value="Genomic_DNA"/>
</dbReference>
<evidence type="ECO:0000313" key="1">
    <source>
        <dbReference type="EMBL" id="MBD3940910.1"/>
    </source>
</evidence>
<evidence type="ECO:0000313" key="2">
    <source>
        <dbReference type="Proteomes" id="UP000598426"/>
    </source>
</evidence>
<proteinExistence type="predicted"/>
<organism evidence="1 2">
    <name type="scientific">Microbacterium helvum</name>
    <dbReference type="NCBI Taxonomy" id="2773713"/>
    <lineage>
        <taxon>Bacteria</taxon>
        <taxon>Bacillati</taxon>
        <taxon>Actinomycetota</taxon>
        <taxon>Actinomycetes</taxon>
        <taxon>Micrococcales</taxon>
        <taxon>Microbacteriaceae</taxon>
        <taxon>Microbacterium</taxon>
    </lineage>
</organism>
<comment type="caution">
    <text evidence="1">The sequence shown here is derived from an EMBL/GenBank/DDBJ whole genome shotgun (WGS) entry which is preliminary data.</text>
</comment>
<gene>
    <name evidence="1" type="ORF">IF188_04230</name>
</gene>
<name>A0ABR8NJR6_9MICO</name>
<dbReference type="GO" id="GO:0016874">
    <property type="term" value="F:ligase activity"/>
    <property type="evidence" value="ECO:0007669"/>
    <property type="project" value="UniProtKB-KW"/>
</dbReference>
<dbReference type="RefSeq" id="WP_191170542.1">
    <property type="nucleotide sequence ID" value="NZ_JACXZS010000002.1"/>
</dbReference>
<keyword evidence="2" id="KW-1185">Reference proteome</keyword>
<dbReference type="SUPFAM" id="SSF55144">
    <property type="entry name" value="LigT-like"/>
    <property type="match status" value="1"/>
</dbReference>
<reference evidence="1 2" key="1">
    <citation type="submission" date="2020-09" db="EMBL/GenBank/DDBJ databases">
        <title>Isolation and identification of active actinomycetes.</title>
        <authorList>
            <person name="Li X."/>
        </authorList>
    </citation>
    <scope>NUCLEOTIDE SEQUENCE [LARGE SCALE GENOMIC DNA]</scope>
    <source>
        <strain evidence="1 2">NEAU-LLC</strain>
    </source>
</reference>
<dbReference type="InterPro" id="IPR009097">
    <property type="entry name" value="Cyclic_Pdiesterase"/>
</dbReference>
<sequence>MPADAARELYVVVALPEPLSVAAMISRRAWPAHVTLASNFVVDGGPETVTRAVADCCVDEPPLRLRFAEQAWFGPRHDIAVQLVESAQIIALHERLAVALEALAGFGAETPEYWREGYRPHVTHVPGVVTSPGMTAQLRFLAIAVMTGSTATIISAIDLGRDAGGS</sequence>
<keyword evidence="1" id="KW-0436">Ligase</keyword>
<dbReference type="Gene3D" id="3.90.1140.10">
    <property type="entry name" value="Cyclic phosphodiesterase"/>
    <property type="match status" value="1"/>
</dbReference>